<feature type="modified residue" description="N6-carboxylysine" evidence="12">
    <location>
        <position position="218"/>
    </location>
</feature>
<evidence type="ECO:0000256" key="5">
    <source>
        <dbReference type="ARBA" id="ARBA00022618"/>
    </source>
</evidence>
<comment type="caution">
    <text evidence="12">Lacks conserved residue(s) required for the propagation of feature annotation.</text>
</comment>
<organism evidence="17 18">
    <name type="scientific">Lutispora saccharofermentans</name>
    <dbReference type="NCBI Taxonomy" id="3024236"/>
    <lineage>
        <taxon>Bacteria</taxon>
        <taxon>Bacillati</taxon>
        <taxon>Bacillota</taxon>
        <taxon>Clostridia</taxon>
        <taxon>Lutisporales</taxon>
        <taxon>Lutisporaceae</taxon>
        <taxon>Lutispora</taxon>
    </lineage>
</organism>
<dbReference type="GO" id="GO:0008765">
    <property type="term" value="F:UDP-N-acetylmuramoylalanyl-D-glutamate-2,6-diaminopimelate ligase activity"/>
    <property type="evidence" value="ECO:0007669"/>
    <property type="project" value="UniProtKB-EC"/>
</dbReference>
<dbReference type="PANTHER" id="PTHR23135:SF4">
    <property type="entry name" value="UDP-N-ACETYLMURAMOYL-L-ALANYL-D-GLUTAMATE--2,6-DIAMINOPIMELATE LIGASE MURE HOMOLOG, CHLOROPLASTIC"/>
    <property type="match status" value="1"/>
</dbReference>
<evidence type="ECO:0000259" key="16">
    <source>
        <dbReference type="Pfam" id="PF08245"/>
    </source>
</evidence>
<keyword evidence="12" id="KW-0460">Magnesium</keyword>
<evidence type="ECO:0000313" key="18">
    <source>
        <dbReference type="Proteomes" id="UP001651880"/>
    </source>
</evidence>
<evidence type="ECO:0000256" key="4">
    <source>
        <dbReference type="ARBA" id="ARBA00022598"/>
    </source>
</evidence>
<dbReference type="PROSITE" id="PS01011">
    <property type="entry name" value="FOLYLPOLYGLU_SYNT_1"/>
    <property type="match status" value="1"/>
</dbReference>
<comment type="pathway">
    <text evidence="1 12 13">Cell wall biogenesis; peptidoglycan biosynthesis.</text>
</comment>
<dbReference type="Gene3D" id="3.90.190.20">
    <property type="entry name" value="Mur ligase, C-terminal domain"/>
    <property type="match status" value="1"/>
</dbReference>
<dbReference type="InterPro" id="IPR000713">
    <property type="entry name" value="Mur_ligase_N"/>
</dbReference>
<feature type="binding site" evidence="12">
    <location>
        <position position="459"/>
    </location>
    <ligand>
        <name>meso-2,6-diaminopimelate</name>
        <dbReference type="ChEBI" id="CHEBI:57791"/>
    </ligand>
</feature>
<dbReference type="SUPFAM" id="SSF63418">
    <property type="entry name" value="MurE/MurF N-terminal domain"/>
    <property type="match status" value="1"/>
</dbReference>
<comment type="cofactor">
    <cofactor evidence="12">
        <name>Mg(2+)</name>
        <dbReference type="ChEBI" id="CHEBI:18420"/>
    </cofactor>
</comment>
<dbReference type="Gene3D" id="3.40.1390.10">
    <property type="entry name" value="MurE/MurF, N-terminal domain"/>
    <property type="match status" value="1"/>
</dbReference>
<evidence type="ECO:0000259" key="15">
    <source>
        <dbReference type="Pfam" id="PF02875"/>
    </source>
</evidence>
<keyword evidence="5 12" id="KW-0132">Cell division</keyword>
<proteinExistence type="inferred from homology"/>
<keyword evidence="7 12" id="KW-0067">ATP-binding</keyword>
<name>A0ABT1NA60_9FIRM</name>
<dbReference type="NCBIfam" id="NF001124">
    <property type="entry name" value="PRK00139.1-2"/>
    <property type="match status" value="1"/>
</dbReference>
<feature type="binding site" evidence="12">
    <location>
        <position position="178"/>
    </location>
    <ligand>
        <name>UDP-N-acetyl-alpha-D-muramoyl-L-alanyl-D-glutamate</name>
        <dbReference type="ChEBI" id="CHEBI:83900"/>
    </ligand>
</feature>
<evidence type="ECO:0000256" key="13">
    <source>
        <dbReference type="RuleBase" id="RU004135"/>
    </source>
</evidence>
<evidence type="ECO:0000256" key="6">
    <source>
        <dbReference type="ARBA" id="ARBA00022741"/>
    </source>
</evidence>
<feature type="binding site" evidence="12">
    <location>
        <begin position="403"/>
        <end position="406"/>
    </location>
    <ligand>
        <name>meso-2,6-diaminopimelate</name>
        <dbReference type="ChEBI" id="CHEBI:57791"/>
    </ligand>
</feature>
<keyword evidence="3 12" id="KW-0963">Cytoplasm</keyword>
<reference evidence="17 18" key="1">
    <citation type="submission" date="2021-10" db="EMBL/GenBank/DDBJ databases">
        <title>Lutispora strain m25 sp. nov., a thermophilic, non-spore-forming bacterium isolated from a lab-scale methanogenic bioreactor digesting anaerobic sludge.</title>
        <authorList>
            <person name="El Houari A."/>
            <person name="Mcdonald J."/>
        </authorList>
    </citation>
    <scope>NUCLEOTIDE SEQUENCE [LARGE SCALE GENOMIC DNA]</scope>
    <source>
        <strain evidence="18">m25</strain>
    </source>
</reference>
<evidence type="ECO:0000256" key="8">
    <source>
        <dbReference type="ARBA" id="ARBA00022960"/>
    </source>
</evidence>
<keyword evidence="8 12" id="KW-0133">Cell shape</keyword>
<evidence type="ECO:0000256" key="3">
    <source>
        <dbReference type="ARBA" id="ARBA00022490"/>
    </source>
</evidence>
<comment type="catalytic activity">
    <reaction evidence="12">
        <text>UDP-N-acetyl-alpha-D-muramoyl-L-alanyl-D-glutamate + meso-2,6-diaminopimelate + ATP = UDP-N-acetyl-alpha-D-muramoyl-L-alanyl-gamma-D-glutamyl-meso-2,6-diaminopimelate + ADP + phosphate + H(+)</text>
        <dbReference type="Rhea" id="RHEA:23676"/>
        <dbReference type="ChEBI" id="CHEBI:15378"/>
        <dbReference type="ChEBI" id="CHEBI:30616"/>
        <dbReference type="ChEBI" id="CHEBI:43474"/>
        <dbReference type="ChEBI" id="CHEBI:57791"/>
        <dbReference type="ChEBI" id="CHEBI:83900"/>
        <dbReference type="ChEBI" id="CHEBI:83905"/>
        <dbReference type="ChEBI" id="CHEBI:456216"/>
        <dbReference type="EC" id="6.3.2.13"/>
    </reaction>
</comment>
<evidence type="ECO:0000256" key="12">
    <source>
        <dbReference type="HAMAP-Rule" id="MF_00208"/>
    </source>
</evidence>
<feature type="binding site" evidence="12">
    <location>
        <position position="379"/>
    </location>
    <ligand>
        <name>meso-2,6-diaminopimelate</name>
        <dbReference type="ChEBI" id="CHEBI:57791"/>
    </ligand>
</feature>
<evidence type="ECO:0000256" key="1">
    <source>
        <dbReference type="ARBA" id="ARBA00004752"/>
    </source>
</evidence>
<dbReference type="EC" id="6.3.2.13" evidence="12"/>
<keyword evidence="11 12" id="KW-0961">Cell wall biogenesis/degradation</keyword>
<dbReference type="InterPro" id="IPR005761">
    <property type="entry name" value="UDP-N-AcMur-Glu-dNH2Pim_ligase"/>
</dbReference>
<keyword evidence="9 12" id="KW-0573">Peptidoglycan synthesis</keyword>
<feature type="short sequence motif" description="Meso-diaminopimelate recognition motif" evidence="12">
    <location>
        <begin position="403"/>
        <end position="406"/>
    </location>
</feature>
<dbReference type="SUPFAM" id="SSF53623">
    <property type="entry name" value="MurD-like peptide ligases, catalytic domain"/>
    <property type="match status" value="1"/>
</dbReference>
<feature type="binding site" evidence="12">
    <location>
        <position position="186"/>
    </location>
    <ligand>
        <name>UDP-N-acetyl-alpha-D-muramoyl-L-alanyl-D-glutamate</name>
        <dbReference type="ChEBI" id="CHEBI:83900"/>
    </ligand>
</feature>
<dbReference type="EMBL" id="JAJEKE010000001">
    <property type="protein sequence ID" value="MCQ1528134.1"/>
    <property type="molecule type" value="Genomic_DNA"/>
</dbReference>
<dbReference type="Pfam" id="PF08245">
    <property type="entry name" value="Mur_ligase_M"/>
    <property type="match status" value="1"/>
</dbReference>
<feature type="domain" description="Mur ligase N-terminal catalytic" evidence="14">
    <location>
        <begin position="22"/>
        <end position="95"/>
    </location>
</feature>
<dbReference type="Pfam" id="PF01225">
    <property type="entry name" value="Mur_ligase"/>
    <property type="match status" value="1"/>
</dbReference>
<sequence>MKLIKLLENTKIIRYSGNLDAEIEGIAYDSRKVSKNFLFICIRGSFSDGHDFIDKAVENGAVAVIVDKAVERADVAVIQVENSRAAMPIIGANFYEHPTDELKLIGVTGTNGKTTTTYFIRSIMQHAEKEAGLIGTISVDVGSKKVESSRTTPESVDLQRIFRDMLSNGAEYGIMEVSSHSLEFGRVDQCRFQIGIFTNLTQDHLDFHGNFENYRRAKEKLFYKTTKANIINIDDEHGRIICSRIKEQDTPLLTFGIDREANIMAKDIEINDEGIRFTLMTPEYEAIIRSSIPGKFSVYNSLAAASVAYVEGIGKEFICRGIEAAGFVPGRSEVLPLDKPYKIIIDYAHAPDGLENILKSIRHYAKGRIITVFGCGGDRDKTKRPIMGEIAGRLSDYAIITSDNPRSEDPNMIIDQIEEGMKTTNCDYICIENRKDAIRHAMMMAEASDIILLAGKGHEAYQVLKDKVIDFDEREIVKELLKEGI</sequence>
<dbReference type="RefSeq" id="WP_255225634.1">
    <property type="nucleotide sequence ID" value="NZ_JAJEKE010000001.1"/>
</dbReference>
<comment type="similarity">
    <text evidence="2 12">Belongs to the MurCDEF family. MurE subfamily.</text>
</comment>
<dbReference type="PANTHER" id="PTHR23135">
    <property type="entry name" value="MUR LIGASE FAMILY MEMBER"/>
    <property type="match status" value="1"/>
</dbReference>
<feature type="binding site" evidence="12">
    <location>
        <position position="455"/>
    </location>
    <ligand>
        <name>meso-2,6-diaminopimelate</name>
        <dbReference type="ChEBI" id="CHEBI:57791"/>
    </ligand>
</feature>
<dbReference type="NCBIfam" id="NF001126">
    <property type="entry name" value="PRK00139.1-4"/>
    <property type="match status" value="1"/>
</dbReference>
<evidence type="ECO:0000313" key="17">
    <source>
        <dbReference type="EMBL" id="MCQ1528134.1"/>
    </source>
</evidence>
<evidence type="ECO:0000256" key="11">
    <source>
        <dbReference type="ARBA" id="ARBA00023316"/>
    </source>
</evidence>
<evidence type="ECO:0000256" key="9">
    <source>
        <dbReference type="ARBA" id="ARBA00022984"/>
    </source>
</evidence>
<feature type="domain" description="Mur ligase central" evidence="16">
    <location>
        <begin position="107"/>
        <end position="308"/>
    </location>
</feature>
<dbReference type="InterPro" id="IPR013221">
    <property type="entry name" value="Mur_ligase_cen"/>
</dbReference>
<dbReference type="HAMAP" id="MF_00208">
    <property type="entry name" value="MurE"/>
    <property type="match status" value="1"/>
</dbReference>
<comment type="function">
    <text evidence="12">Catalyzes the addition of meso-diaminopimelic acid to the nucleotide precursor UDP-N-acetylmuramoyl-L-alanyl-D-glutamate (UMAG) in the biosynthesis of bacterial cell-wall peptidoglycan.</text>
</comment>
<dbReference type="Proteomes" id="UP001651880">
    <property type="component" value="Unassembled WGS sequence"/>
</dbReference>
<protein>
    <recommendedName>
        <fullName evidence="12">UDP-N-acetylmuramoyl-L-alanyl-D-glutamate--2,6-diaminopimelate ligase</fullName>
        <ecNumber evidence="12">6.3.2.13</ecNumber>
    </recommendedName>
    <alternativeName>
        <fullName evidence="12">Meso-A2pm-adding enzyme</fullName>
    </alternativeName>
    <alternativeName>
        <fullName evidence="12">Meso-diaminopimelate-adding enzyme</fullName>
    </alternativeName>
    <alternativeName>
        <fullName evidence="12">UDP-MurNAc-L-Ala-D-Glu:meso-diaminopimelate ligase</fullName>
    </alternativeName>
    <alternativeName>
        <fullName evidence="12">UDP-MurNAc-tripeptide synthetase</fullName>
    </alternativeName>
    <alternativeName>
        <fullName evidence="12">UDP-N-acetylmuramyl-tripeptide synthetase</fullName>
    </alternativeName>
</protein>
<evidence type="ECO:0000256" key="7">
    <source>
        <dbReference type="ARBA" id="ARBA00022840"/>
    </source>
</evidence>
<evidence type="ECO:0000259" key="14">
    <source>
        <dbReference type="Pfam" id="PF01225"/>
    </source>
</evidence>
<dbReference type="NCBIfam" id="TIGR01085">
    <property type="entry name" value="murE"/>
    <property type="match status" value="1"/>
</dbReference>
<evidence type="ECO:0000256" key="2">
    <source>
        <dbReference type="ARBA" id="ARBA00005898"/>
    </source>
</evidence>
<dbReference type="InterPro" id="IPR035911">
    <property type="entry name" value="MurE/MurF_N"/>
</dbReference>
<gene>
    <name evidence="12" type="primary">murE</name>
    <name evidence="17" type="ORF">LJD61_01020</name>
</gene>
<keyword evidence="18" id="KW-1185">Reference proteome</keyword>
<dbReference type="Gene3D" id="3.40.1190.10">
    <property type="entry name" value="Mur-like, catalytic domain"/>
    <property type="match status" value="1"/>
</dbReference>
<dbReference type="InterPro" id="IPR004101">
    <property type="entry name" value="Mur_ligase_C"/>
</dbReference>
<dbReference type="InterPro" id="IPR036565">
    <property type="entry name" value="Mur-like_cat_sf"/>
</dbReference>
<comment type="caution">
    <text evidence="17">The sequence shown here is derived from an EMBL/GenBank/DDBJ whole genome shotgun (WGS) entry which is preliminary data.</text>
</comment>
<keyword evidence="4 12" id="KW-0436">Ligase</keyword>
<dbReference type="InterPro" id="IPR036615">
    <property type="entry name" value="Mur_ligase_C_dom_sf"/>
</dbReference>
<dbReference type="InterPro" id="IPR018109">
    <property type="entry name" value="Folylpolyglutamate_synth_CS"/>
</dbReference>
<keyword evidence="6 12" id="KW-0547">Nucleotide-binding</keyword>
<comment type="PTM">
    <text evidence="12">Carboxylation is probably crucial for Mg(2+) binding and, consequently, for the gamma-phosphate positioning of ATP.</text>
</comment>
<dbReference type="Pfam" id="PF02875">
    <property type="entry name" value="Mur_ligase_C"/>
    <property type="match status" value="1"/>
</dbReference>
<comment type="subcellular location">
    <subcellularLocation>
        <location evidence="12 13">Cytoplasm</location>
    </subcellularLocation>
</comment>
<dbReference type="SUPFAM" id="SSF53244">
    <property type="entry name" value="MurD-like peptide ligases, peptide-binding domain"/>
    <property type="match status" value="1"/>
</dbReference>
<feature type="domain" description="Mur ligase C-terminal" evidence="15">
    <location>
        <begin position="330"/>
        <end position="457"/>
    </location>
</feature>
<feature type="binding site" evidence="12">
    <location>
        <position position="30"/>
    </location>
    <ligand>
        <name>UDP-N-acetyl-alpha-D-muramoyl-L-alanyl-D-glutamate</name>
        <dbReference type="ChEBI" id="CHEBI:83900"/>
    </ligand>
</feature>
<evidence type="ECO:0000256" key="10">
    <source>
        <dbReference type="ARBA" id="ARBA00023306"/>
    </source>
</evidence>
<feature type="binding site" evidence="12">
    <location>
        <begin position="109"/>
        <end position="115"/>
    </location>
    <ligand>
        <name>ATP</name>
        <dbReference type="ChEBI" id="CHEBI:30616"/>
    </ligand>
</feature>
<accession>A0ABT1NA60</accession>
<keyword evidence="10 12" id="KW-0131">Cell cycle</keyword>
<feature type="binding site" evidence="12">
    <location>
        <begin position="151"/>
        <end position="152"/>
    </location>
    <ligand>
        <name>UDP-N-acetyl-alpha-D-muramoyl-L-alanyl-D-glutamate</name>
        <dbReference type="ChEBI" id="CHEBI:83900"/>
    </ligand>
</feature>